<dbReference type="InterPro" id="IPR053861">
    <property type="entry name" value="Phage_Mu_Gp45_N"/>
</dbReference>
<gene>
    <name evidence="2" type="ORF">ACFOHH_16415</name>
</gene>
<keyword evidence="3" id="KW-1185">Reference proteome</keyword>
<reference evidence="3" key="1">
    <citation type="journal article" date="2019" name="Int. J. Syst. Evol. Microbiol.">
        <title>The Global Catalogue of Microorganisms (GCM) 10K type strain sequencing project: providing services to taxonomists for standard genome sequencing and annotation.</title>
        <authorList>
            <consortium name="The Broad Institute Genomics Platform"/>
            <consortium name="The Broad Institute Genome Sequencing Center for Infectious Disease"/>
            <person name="Wu L."/>
            <person name="Ma J."/>
        </authorList>
    </citation>
    <scope>NUCLEOTIDE SEQUENCE [LARGE SCALE GENOMIC DNA]</scope>
    <source>
        <strain evidence="3">KCTC 52677</strain>
    </source>
</reference>
<dbReference type="RefSeq" id="WP_257317177.1">
    <property type="nucleotide sequence ID" value="NZ_JANFDG010000026.1"/>
</dbReference>
<accession>A0ABV7DIC3</accession>
<dbReference type="Proteomes" id="UP001595377">
    <property type="component" value="Unassembled WGS sequence"/>
</dbReference>
<proteinExistence type="predicted"/>
<evidence type="ECO:0000313" key="2">
    <source>
        <dbReference type="EMBL" id="MFC3074697.1"/>
    </source>
</evidence>
<evidence type="ECO:0000259" key="1">
    <source>
        <dbReference type="Pfam" id="PF06890"/>
    </source>
</evidence>
<comment type="caution">
    <text evidence="2">The sequence shown here is derived from an EMBL/GenBank/DDBJ whole genome shotgun (WGS) entry which is preliminary data.</text>
</comment>
<dbReference type="EMBL" id="JBHRSP010000025">
    <property type="protein sequence ID" value="MFC3074697.1"/>
    <property type="molecule type" value="Genomic_DNA"/>
</dbReference>
<dbReference type="Pfam" id="PF06890">
    <property type="entry name" value="Phage_Mu_Gp45"/>
    <property type="match status" value="1"/>
</dbReference>
<sequence>MDKETADALRGIARRVTIKKINDDGEMQTASVEVADGIVREDVEVLQAFGQVSHAPEDGGLAIALSLGGDQGDMVILPIGNPSTRTGKTDPGTVGIANAKGDRVVVLPGGGIEVVAAGSITFKAGGCTLTMSGGGFAFSGGTITHDGVIIDKTHGHVSAPEGPPGPPVGG</sequence>
<evidence type="ECO:0000313" key="3">
    <source>
        <dbReference type="Proteomes" id="UP001595377"/>
    </source>
</evidence>
<feature type="domain" description="Bacteriophage Mu Gp45 N-terminal" evidence="1">
    <location>
        <begin position="15"/>
        <end position="82"/>
    </location>
</feature>
<protein>
    <submittedName>
        <fullName evidence="2">Phage baseplate assembly protein</fullName>
    </submittedName>
</protein>
<name>A0ABV7DIC3_9HYPH</name>
<organism evidence="2 3">
    <name type="scientific">Shinella pollutisoli</name>
    <dbReference type="NCBI Taxonomy" id="2250594"/>
    <lineage>
        <taxon>Bacteria</taxon>
        <taxon>Pseudomonadati</taxon>
        <taxon>Pseudomonadota</taxon>
        <taxon>Alphaproteobacteria</taxon>
        <taxon>Hyphomicrobiales</taxon>
        <taxon>Rhizobiaceae</taxon>
        <taxon>Shinella</taxon>
    </lineage>
</organism>